<accession>A0ABX1G5Y2</accession>
<evidence type="ECO:0000259" key="1">
    <source>
        <dbReference type="PROSITE" id="PS51186"/>
    </source>
</evidence>
<dbReference type="Pfam" id="PF02474">
    <property type="entry name" value="NodA"/>
    <property type="match status" value="1"/>
</dbReference>
<gene>
    <name evidence="2" type="ORF">HED64_09655</name>
</gene>
<dbReference type="PROSITE" id="PS51186">
    <property type="entry name" value="GNAT"/>
    <property type="match status" value="1"/>
</dbReference>
<evidence type="ECO:0000313" key="2">
    <source>
        <dbReference type="EMBL" id="NKG20966.1"/>
    </source>
</evidence>
<protein>
    <submittedName>
        <fullName evidence="2">GNAT family N-acetyltransferase</fullName>
    </submittedName>
</protein>
<name>A0ABX1G5Y2_9MICC</name>
<comment type="caution">
    <text evidence="2">The sequence shown here is derived from an EMBL/GenBank/DDBJ whole genome shotgun (WGS) entry which is preliminary data.</text>
</comment>
<reference evidence="2 3" key="1">
    <citation type="submission" date="2020-04" db="EMBL/GenBank/DDBJ databases">
        <title>Paeniglutamicibacter sp. ANT13_2, a novel actinomycete isolated from sediment in Antarctica.</title>
        <authorList>
            <person name="Sakdapetsiri C."/>
            <person name="Pinyakong O."/>
        </authorList>
    </citation>
    <scope>NUCLEOTIDE SEQUENCE [LARGE SCALE GENOMIC DNA]</scope>
    <source>
        <strain evidence="2 3">ANT13_2</strain>
    </source>
</reference>
<dbReference type="Proteomes" id="UP000746595">
    <property type="component" value="Unassembled WGS sequence"/>
</dbReference>
<proteinExistence type="predicted"/>
<sequence>MNETIRVRRHVDLSSIDLEMLEELFDREYRHLFGSWNPDAPYGYSPADIHVLAFSGQMLAAHVGFQRRLITVGSREVIVAGTGGVLVDEHFRGTGLGGRVMREAQTLMRGNSGIEFGFLGCRQDVVPFYESTGWVQIDATERCLSRLDQKSIIESHRGPNLICSAQRDSSQWPIGDIDLQGTPW</sequence>
<organism evidence="2 3">
    <name type="scientific">Paeniglutamicibacter terrestris</name>
    <dbReference type="NCBI Taxonomy" id="2723403"/>
    <lineage>
        <taxon>Bacteria</taxon>
        <taxon>Bacillati</taxon>
        <taxon>Actinomycetota</taxon>
        <taxon>Actinomycetes</taxon>
        <taxon>Micrococcales</taxon>
        <taxon>Micrococcaceae</taxon>
        <taxon>Paeniglutamicibacter</taxon>
    </lineage>
</organism>
<keyword evidence="3" id="KW-1185">Reference proteome</keyword>
<dbReference type="InterPro" id="IPR016181">
    <property type="entry name" value="Acyl_CoA_acyltransferase"/>
</dbReference>
<dbReference type="Gene3D" id="3.40.630.30">
    <property type="match status" value="1"/>
</dbReference>
<feature type="domain" description="N-acetyltransferase" evidence="1">
    <location>
        <begin position="3"/>
        <end position="159"/>
    </location>
</feature>
<dbReference type="EMBL" id="JAAWVT010000003">
    <property type="protein sequence ID" value="NKG20966.1"/>
    <property type="molecule type" value="Genomic_DNA"/>
</dbReference>
<dbReference type="InterPro" id="IPR003484">
    <property type="entry name" value="NodA"/>
</dbReference>
<dbReference type="InterPro" id="IPR000182">
    <property type="entry name" value="GNAT_dom"/>
</dbReference>
<dbReference type="SUPFAM" id="SSF55729">
    <property type="entry name" value="Acyl-CoA N-acyltransferases (Nat)"/>
    <property type="match status" value="1"/>
</dbReference>
<evidence type="ECO:0000313" key="3">
    <source>
        <dbReference type="Proteomes" id="UP000746595"/>
    </source>
</evidence>
<dbReference type="RefSeq" id="WP_168151776.1">
    <property type="nucleotide sequence ID" value="NZ_JAAWVT010000003.1"/>
</dbReference>